<dbReference type="EMBL" id="CP001700">
    <property type="protein sequence ID" value="ACU74538.1"/>
    <property type="molecule type" value="Genomic_DNA"/>
</dbReference>
<keyword evidence="2" id="KW-0732">Signal</keyword>
<keyword evidence="4" id="KW-1185">Reference proteome</keyword>
<dbReference type="KEGG" id="cai:Caci_5680"/>
<evidence type="ECO:0000313" key="3">
    <source>
        <dbReference type="EMBL" id="ACU74538.1"/>
    </source>
</evidence>
<dbReference type="AlphaFoldDB" id="C7QC90"/>
<reference evidence="3 4" key="1">
    <citation type="journal article" date="2009" name="Stand. Genomic Sci.">
        <title>Complete genome sequence of Catenulispora acidiphila type strain (ID 139908).</title>
        <authorList>
            <person name="Copeland A."/>
            <person name="Lapidus A."/>
            <person name="Glavina Del Rio T."/>
            <person name="Nolan M."/>
            <person name="Lucas S."/>
            <person name="Chen F."/>
            <person name="Tice H."/>
            <person name="Cheng J.F."/>
            <person name="Bruce D."/>
            <person name="Goodwin L."/>
            <person name="Pitluck S."/>
            <person name="Mikhailova N."/>
            <person name="Pati A."/>
            <person name="Ivanova N."/>
            <person name="Mavromatis K."/>
            <person name="Chen A."/>
            <person name="Palaniappan K."/>
            <person name="Chain P."/>
            <person name="Land M."/>
            <person name="Hauser L."/>
            <person name="Chang Y.J."/>
            <person name="Jeffries C.D."/>
            <person name="Chertkov O."/>
            <person name="Brettin T."/>
            <person name="Detter J.C."/>
            <person name="Han C."/>
            <person name="Ali Z."/>
            <person name="Tindall B.J."/>
            <person name="Goker M."/>
            <person name="Bristow J."/>
            <person name="Eisen J.A."/>
            <person name="Markowitz V."/>
            <person name="Hugenholtz P."/>
            <person name="Kyrpides N.C."/>
            <person name="Klenk H.P."/>
        </authorList>
    </citation>
    <scope>NUCLEOTIDE SEQUENCE [LARGE SCALE GENOMIC DNA]</scope>
    <source>
        <strain evidence="4">DSM 44928 / JCM 14897 / NBRC 102108 / NRRL B-24433 / ID139908</strain>
    </source>
</reference>
<evidence type="ECO:0000256" key="2">
    <source>
        <dbReference type="SAM" id="SignalP"/>
    </source>
</evidence>
<protein>
    <submittedName>
        <fullName evidence="3">Uncharacterized protein</fullName>
    </submittedName>
</protein>
<dbReference type="Proteomes" id="UP000000851">
    <property type="component" value="Chromosome"/>
</dbReference>
<name>C7QC90_CATAD</name>
<evidence type="ECO:0000256" key="1">
    <source>
        <dbReference type="SAM" id="MobiDB-lite"/>
    </source>
</evidence>
<dbReference type="STRING" id="479433.Caci_5680"/>
<dbReference type="InParanoid" id="C7QC90"/>
<organism evidence="3 4">
    <name type="scientific">Catenulispora acidiphila (strain DSM 44928 / JCM 14897 / NBRC 102108 / NRRL B-24433 / ID139908)</name>
    <dbReference type="NCBI Taxonomy" id="479433"/>
    <lineage>
        <taxon>Bacteria</taxon>
        <taxon>Bacillati</taxon>
        <taxon>Actinomycetota</taxon>
        <taxon>Actinomycetes</taxon>
        <taxon>Catenulisporales</taxon>
        <taxon>Catenulisporaceae</taxon>
        <taxon>Catenulispora</taxon>
    </lineage>
</organism>
<proteinExistence type="predicted"/>
<feature type="compositionally biased region" description="Low complexity" evidence="1">
    <location>
        <begin position="31"/>
        <end position="41"/>
    </location>
</feature>
<sequence precursor="true">MVALGGLLAGALLAAAVAAAAWPASADAASSKTASGSAKTAPPSASGPTLAPDPVNETLRPKEIVLPSQSPYTSGKIIVQPLRLTCGLSEIVGTHDRYEFDIYYDVPREATVNGFTFADGEGGPTVRAPLPVRVWPFL</sequence>
<gene>
    <name evidence="3" type="ordered locus">Caci_5680</name>
</gene>
<feature type="chain" id="PRO_5039184757" evidence="2">
    <location>
        <begin position="27"/>
        <end position="138"/>
    </location>
</feature>
<feature type="region of interest" description="Disordered" evidence="1">
    <location>
        <begin position="31"/>
        <end position="59"/>
    </location>
</feature>
<feature type="signal peptide" evidence="2">
    <location>
        <begin position="1"/>
        <end position="26"/>
    </location>
</feature>
<accession>C7QC90</accession>
<dbReference type="HOGENOM" id="CLU_1851516_0_0_11"/>
<evidence type="ECO:0000313" key="4">
    <source>
        <dbReference type="Proteomes" id="UP000000851"/>
    </source>
</evidence>